<reference evidence="3" key="1">
    <citation type="journal article" date="2017" name="Genome Biol.">
        <title>Comparative genomics reveals high biological diversity and specific adaptations in the industrially and medically important fungal genus Aspergillus.</title>
        <authorList>
            <person name="de Vries R.P."/>
            <person name="Riley R."/>
            <person name="Wiebenga A."/>
            <person name="Aguilar-Osorio G."/>
            <person name="Amillis S."/>
            <person name="Uchima C.A."/>
            <person name="Anderluh G."/>
            <person name="Asadollahi M."/>
            <person name="Askin M."/>
            <person name="Barry K."/>
            <person name="Battaglia E."/>
            <person name="Bayram O."/>
            <person name="Benocci T."/>
            <person name="Braus-Stromeyer S.A."/>
            <person name="Caldana C."/>
            <person name="Canovas D."/>
            <person name="Cerqueira G.C."/>
            <person name="Chen F."/>
            <person name="Chen W."/>
            <person name="Choi C."/>
            <person name="Clum A."/>
            <person name="Dos Santos R.A."/>
            <person name="Damasio A.R."/>
            <person name="Diallinas G."/>
            <person name="Emri T."/>
            <person name="Fekete E."/>
            <person name="Flipphi M."/>
            <person name="Freyberg S."/>
            <person name="Gallo A."/>
            <person name="Gournas C."/>
            <person name="Habgood R."/>
            <person name="Hainaut M."/>
            <person name="Harispe M.L."/>
            <person name="Henrissat B."/>
            <person name="Hilden K.S."/>
            <person name="Hope R."/>
            <person name="Hossain A."/>
            <person name="Karabika E."/>
            <person name="Karaffa L."/>
            <person name="Karanyi Z."/>
            <person name="Krasevec N."/>
            <person name="Kuo A."/>
            <person name="Kusch H."/>
            <person name="LaButti K."/>
            <person name="Lagendijk E.L."/>
            <person name="Lapidus A."/>
            <person name="Levasseur A."/>
            <person name="Lindquist E."/>
            <person name="Lipzen A."/>
            <person name="Logrieco A.F."/>
            <person name="MacCabe A."/>
            <person name="Maekelae M.R."/>
            <person name="Malavazi I."/>
            <person name="Melin P."/>
            <person name="Meyer V."/>
            <person name="Mielnichuk N."/>
            <person name="Miskei M."/>
            <person name="Molnar A.P."/>
            <person name="Mule G."/>
            <person name="Ngan C.Y."/>
            <person name="Orejas M."/>
            <person name="Orosz E."/>
            <person name="Ouedraogo J.P."/>
            <person name="Overkamp K.M."/>
            <person name="Park H.-S."/>
            <person name="Perrone G."/>
            <person name="Piumi F."/>
            <person name="Punt P.J."/>
            <person name="Ram A.F."/>
            <person name="Ramon A."/>
            <person name="Rauscher S."/>
            <person name="Record E."/>
            <person name="Riano-Pachon D.M."/>
            <person name="Robert V."/>
            <person name="Roehrig J."/>
            <person name="Ruller R."/>
            <person name="Salamov A."/>
            <person name="Salih N.S."/>
            <person name="Samson R.A."/>
            <person name="Sandor E."/>
            <person name="Sanguinetti M."/>
            <person name="Schuetze T."/>
            <person name="Sepcic K."/>
            <person name="Shelest E."/>
            <person name="Sherlock G."/>
            <person name="Sophianopoulou V."/>
            <person name="Squina F.M."/>
            <person name="Sun H."/>
            <person name="Susca A."/>
            <person name="Todd R.B."/>
            <person name="Tsang A."/>
            <person name="Unkles S.E."/>
            <person name="van de Wiele N."/>
            <person name="van Rossen-Uffink D."/>
            <person name="Oliveira J.V."/>
            <person name="Vesth T.C."/>
            <person name="Visser J."/>
            <person name="Yu J.-H."/>
            <person name="Zhou M."/>
            <person name="Andersen M.R."/>
            <person name="Archer D.B."/>
            <person name="Baker S.E."/>
            <person name="Benoit I."/>
            <person name="Brakhage A.A."/>
            <person name="Braus G.H."/>
            <person name="Fischer R."/>
            <person name="Frisvad J.C."/>
            <person name="Goldman G.H."/>
            <person name="Houbraken J."/>
            <person name="Oakley B."/>
            <person name="Pocsi I."/>
            <person name="Scazzocchio C."/>
            <person name="Seiboth B."/>
            <person name="vanKuyk P.A."/>
            <person name="Wortman J."/>
            <person name="Dyer P.S."/>
            <person name="Grigoriev I.V."/>
        </authorList>
    </citation>
    <scope>NUCLEOTIDE SEQUENCE [LARGE SCALE GENOMIC DNA]</scope>
    <source>
        <strain evidence="3">DTO 134E9</strain>
    </source>
</reference>
<dbReference type="GO" id="GO:0000329">
    <property type="term" value="C:fungal-type vacuole membrane"/>
    <property type="evidence" value="ECO:0007669"/>
    <property type="project" value="InterPro"/>
</dbReference>
<name>A0A1L9RY14_ASPWE</name>
<keyword evidence="1" id="KW-0472">Membrane</keyword>
<dbReference type="PANTHER" id="PTHR35895">
    <property type="entry name" value="CHROMOSOME 16, WHOLE GENOME SHOTGUN SEQUENCE"/>
    <property type="match status" value="1"/>
</dbReference>
<keyword evidence="1" id="KW-0812">Transmembrane</keyword>
<dbReference type="InterPro" id="IPR046368">
    <property type="entry name" value="Tag1"/>
</dbReference>
<protein>
    <submittedName>
        <fullName evidence="2">Uncharacterized protein</fullName>
    </submittedName>
</protein>
<accession>A0A1L9RY14</accession>
<keyword evidence="3" id="KW-1185">Reference proteome</keyword>
<organism evidence="2 3">
    <name type="scientific">Aspergillus wentii DTO 134E9</name>
    <dbReference type="NCBI Taxonomy" id="1073089"/>
    <lineage>
        <taxon>Eukaryota</taxon>
        <taxon>Fungi</taxon>
        <taxon>Dikarya</taxon>
        <taxon>Ascomycota</taxon>
        <taxon>Pezizomycotina</taxon>
        <taxon>Eurotiomycetes</taxon>
        <taxon>Eurotiomycetidae</taxon>
        <taxon>Eurotiales</taxon>
        <taxon>Aspergillaceae</taxon>
        <taxon>Aspergillus</taxon>
        <taxon>Aspergillus subgen. Cremei</taxon>
    </lineage>
</organism>
<evidence type="ECO:0000313" key="3">
    <source>
        <dbReference type="Proteomes" id="UP000184383"/>
    </source>
</evidence>
<dbReference type="AlphaFoldDB" id="A0A1L9RY14"/>
<dbReference type="InterPro" id="IPR022185">
    <property type="entry name" value="DUF3712"/>
</dbReference>
<evidence type="ECO:0000256" key="1">
    <source>
        <dbReference type="SAM" id="Phobius"/>
    </source>
</evidence>
<dbReference type="OrthoDB" id="10039566at2759"/>
<feature type="transmembrane region" description="Helical" evidence="1">
    <location>
        <begin position="34"/>
        <end position="57"/>
    </location>
</feature>
<dbReference type="Proteomes" id="UP000184383">
    <property type="component" value="Unassembled WGS sequence"/>
</dbReference>
<sequence length="344" mass="36956">MGSDADITEVGKAGNAPTQATLGSRVKAHYKKWWWVHVLAAIIIILVIILPIIYVGYPNIAQSSVNKADMNVKKMSISDPDTDSFQMDMTDELKSSGSESATIYPFDATVSMHGGSPFSTVNVPQMKAANGAETHINQRVELSDKSAFSDFTKAAVKNEEVKMNIYGKPSLKVGALPKVSVDFNKTITVKGMNEMKGSNVTNYDFKLTSDSNGNNMNGTVYIPNPSVMSIDMGNLTLDLSVSGTSIGSCYLNNLSIKPGDNYTPMSAAIDDMAVAKMLLKYPDGILPIDATGKSVTYNGKNLTYFTDALSATTIRLNVDIYQGLNQLLKTSLRDGLGDLIGGSS</sequence>
<gene>
    <name evidence="2" type="ORF">ASPWEDRAFT_169626</name>
</gene>
<dbReference type="Pfam" id="PF12505">
    <property type="entry name" value="DUF3712"/>
    <property type="match status" value="1"/>
</dbReference>
<evidence type="ECO:0000313" key="2">
    <source>
        <dbReference type="EMBL" id="OJJ39802.1"/>
    </source>
</evidence>
<proteinExistence type="predicted"/>
<dbReference type="PANTHER" id="PTHR35895:SF1">
    <property type="entry name" value="LIPID-BINDING SERUM GLYCOPROTEIN C-TERMINAL DOMAIN-CONTAINING PROTEIN"/>
    <property type="match status" value="1"/>
</dbReference>
<dbReference type="VEuPathDB" id="FungiDB:ASPWEDRAFT_169626"/>
<dbReference type="RefSeq" id="XP_040693478.1">
    <property type="nucleotide sequence ID" value="XM_040830491.1"/>
</dbReference>
<dbReference type="GeneID" id="63746339"/>
<dbReference type="EMBL" id="KV878210">
    <property type="protein sequence ID" value="OJJ39802.1"/>
    <property type="molecule type" value="Genomic_DNA"/>
</dbReference>
<keyword evidence="1" id="KW-1133">Transmembrane helix</keyword>
<dbReference type="STRING" id="1073089.A0A1L9RY14"/>